<organism evidence="2 3">
    <name type="scientific">Nesterenkonia aerolata</name>
    <dbReference type="NCBI Taxonomy" id="3074079"/>
    <lineage>
        <taxon>Bacteria</taxon>
        <taxon>Bacillati</taxon>
        <taxon>Actinomycetota</taxon>
        <taxon>Actinomycetes</taxon>
        <taxon>Micrococcales</taxon>
        <taxon>Micrococcaceae</taxon>
        <taxon>Nesterenkonia</taxon>
    </lineage>
</organism>
<accession>A0ABU2DNP1</accession>
<keyword evidence="3" id="KW-1185">Reference proteome</keyword>
<sequence length="60" mass="6263">MSKVYVGLFTGLILGIVAINDGFLAFLGVAFLGGLGLTVGLALDGRIDLGRLNPTDRSQR</sequence>
<dbReference type="Proteomes" id="UP001251870">
    <property type="component" value="Unassembled WGS sequence"/>
</dbReference>
<reference evidence="2 3" key="1">
    <citation type="submission" date="2023-09" db="EMBL/GenBank/DDBJ databases">
        <title>Description of three actinobacteria isolated from air of manufacturing shop in a pharmaceutical factory.</title>
        <authorList>
            <person name="Zhang D.-F."/>
        </authorList>
    </citation>
    <scope>NUCLEOTIDE SEQUENCE [LARGE SCALE GENOMIC DNA]</scope>
    <source>
        <strain evidence="2 3">LY-0111</strain>
    </source>
</reference>
<feature type="transmembrane region" description="Helical" evidence="1">
    <location>
        <begin position="12"/>
        <end position="43"/>
    </location>
</feature>
<name>A0ABU2DNP1_9MICC</name>
<evidence type="ECO:0008006" key="4">
    <source>
        <dbReference type="Google" id="ProtNLM"/>
    </source>
</evidence>
<keyword evidence="1" id="KW-0472">Membrane</keyword>
<evidence type="ECO:0000313" key="3">
    <source>
        <dbReference type="Proteomes" id="UP001251870"/>
    </source>
</evidence>
<proteinExistence type="predicted"/>
<gene>
    <name evidence="2" type="ORF">RIL96_00540</name>
</gene>
<keyword evidence="1" id="KW-0812">Transmembrane</keyword>
<dbReference type="EMBL" id="JAVKGR010000001">
    <property type="protein sequence ID" value="MDR8018053.1"/>
    <property type="molecule type" value="Genomic_DNA"/>
</dbReference>
<evidence type="ECO:0000256" key="1">
    <source>
        <dbReference type="SAM" id="Phobius"/>
    </source>
</evidence>
<comment type="caution">
    <text evidence="2">The sequence shown here is derived from an EMBL/GenBank/DDBJ whole genome shotgun (WGS) entry which is preliminary data.</text>
</comment>
<evidence type="ECO:0000313" key="2">
    <source>
        <dbReference type="EMBL" id="MDR8018053.1"/>
    </source>
</evidence>
<protein>
    <recommendedName>
        <fullName evidence="4">DUF2273 domain-containing protein</fullName>
    </recommendedName>
</protein>
<keyword evidence="1" id="KW-1133">Transmembrane helix</keyword>
<dbReference type="RefSeq" id="WP_310547046.1">
    <property type="nucleotide sequence ID" value="NZ_JAVKGR010000001.1"/>
</dbReference>